<proteinExistence type="predicted"/>
<dbReference type="RefSeq" id="WP_378976499.1">
    <property type="nucleotide sequence ID" value="NZ_JBHTBJ010000048.1"/>
</dbReference>
<dbReference type="Proteomes" id="UP001596548">
    <property type="component" value="Unassembled WGS sequence"/>
</dbReference>
<name>A0ABW2I355_9ACTN</name>
<dbReference type="EMBL" id="JBHTBJ010000048">
    <property type="protein sequence ID" value="MFC7279304.1"/>
    <property type="molecule type" value="Genomic_DNA"/>
</dbReference>
<accession>A0ABW2I355</accession>
<evidence type="ECO:0008006" key="3">
    <source>
        <dbReference type="Google" id="ProtNLM"/>
    </source>
</evidence>
<organism evidence="1 2">
    <name type="scientific">Paractinoplanes rhizophilus</name>
    <dbReference type="NCBI Taxonomy" id="1416877"/>
    <lineage>
        <taxon>Bacteria</taxon>
        <taxon>Bacillati</taxon>
        <taxon>Actinomycetota</taxon>
        <taxon>Actinomycetes</taxon>
        <taxon>Micromonosporales</taxon>
        <taxon>Micromonosporaceae</taxon>
        <taxon>Paractinoplanes</taxon>
    </lineage>
</organism>
<dbReference type="PROSITE" id="PS51257">
    <property type="entry name" value="PROKAR_LIPOPROTEIN"/>
    <property type="match status" value="1"/>
</dbReference>
<comment type="caution">
    <text evidence="1">The sequence shown here is derived from an EMBL/GenBank/DDBJ whole genome shotgun (WGS) entry which is preliminary data.</text>
</comment>
<gene>
    <name evidence="1" type="ORF">ACFQS1_35530</name>
</gene>
<reference evidence="2" key="1">
    <citation type="journal article" date="2019" name="Int. J. Syst. Evol. Microbiol.">
        <title>The Global Catalogue of Microorganisms (GCM) 10K type strain sequencing project: providing services to taxonomists for standard genome sequencing and annotation.</title>
        <authorList>
            <consortium name="The Broad Institute Genomics Platform"/>
            <consortium name="The Broad Institute Genome Sequencing Center for Infectious Disease"/>
            <person name="Wu L."/>
            <person name="Ma J."/>
        </authorList>
    </citation>
    <scope>NUCLEOTIDE SEQUENCE [LARGE SCALE GENOMIC DNA]</scope>
    <source>
        <strain evidence="2">XZYJT-10</strain>
    </source>
</reference>
<evidence type="ECO:0000313" key="1">
    <source>
        <dbReference type="EMBL" id="MFC7279304.1"/>
    </source>
</evidence>
<sequence length="172" mass="17789">MFRAAARSARAGLLLVLVLIAGMAGCGGTGRDETVDGPEWRTAVRGAVGAATRAAPARLTGMDVQERAGFDRIVIAFDGPLPGSRVSYTPAAAAGYELTIRLEHVRAAGPGAIDCGLPAIAAVHRAPPDNGRVLTTVTVAGGTRLPFRIGITLGSFYVDVAHPGPPTRRWSH</sequence>
<keyword evidence="2" id="KW-1185">Reference proteome</keyword>
<evidence type="ECO:0000313" key="2">
    <source>
        <dbReference type="Proteomes" id="UP001596548"/>
    </source>
</evidence>
<protein>
    <recommendedName>
        <fullName evidence="3">Lipoprotein</fullName>
    </recommendedName>
</protein>